<dbReference type="EMBL" id="JBAMMX010000019">
    <property type="protein sequence ID" value="KAK6921490.1"/>
    <property type="molecule type" value="Genomic_DNA"/>
</dbReference>
<dbReference type="Gene3D" id="1.10.238.10">
    <property type="entry name" value="EF-hand"/>
    <property type="match status" value="2"/>
</dbReference>
<protein>
    <submittedName>
        <fullName evidence="4">EF-hand domain</fullName>
    </submittedName>
</protein>
<proteinExistence type="predicted"/>
<dbReference type="SMART" id="SM00054">
    <property type="entry name" value="EFh"/>
    <property type="match status" value="3"/>
</dbReference>
<dbReference type="Proteomes" id="UP001370490">
    <property type="component" value="Unassembled WGS sequence"/>
</dbReference>
<evidence type="ECO:0000256" key="1">
    <source>
        <dbReference type="ARBA" id="ARBA00022837"/>
    </source>
</evidence>
<evidence type="ECO:0000256" key="2">
    <source>
        <dbReference type="SAM" id="MobiDB-lite"/>
    </source>
</evidence>
<dbReference type="SUPFAM" id="SSF47473">
    <property type="entry name" value="EF-hand"/>
    <property type="match status" value="1"/>
</dbReference>
<feature type="domain" description="EF-hand" evidence="3">
    <location>
        <begin position="77"/>
        <end position="106"/>
    </location>
</feature>
<gene>
    <name evidence="4" type="ORF">RJ641_011997</name>
</gene>
<reference evidence="4 5" key="1">
    <citation type="submission" date="2023-12" db="EMBL/GenBank/DDBJ databases">
        <title>A high-quality genome assembly for Dillenia turbinata (Dilleniales).</title>
        <authorList>
            <person name="Chanderbali A."/>
        </authorList>
    </citation>
    <scope>NUCLEOTIDE SEQUENCE [LARGE SCALE GENOMIC DNA]</scope>
    <source>
        <strain evidence="4">LSX21</strain>
        <tissue evidence="4">Leaf</tissue>
    </source>
</reference>
<feature type="domain" description="EF-hand" evidence="3">
    <location>
        <begin position="115"/>
        <end position="145"/>
    </location>
</feature>
<dbReference type="AlphaFoldDB" id="A0AAN8UT19"/>
<keyword evidence="5" id="KW-1185">Reference proteome</keyword>
<keyword evidence="1" id="KW-0106">Calcium</keyword>
<name>A0AAN8UT19_9MAGN</name>
<dbReference type="PROSITE" id="PS00018">
    <property type="entry name" value="EF_HAND_1"/>
    <property type="match status" value="4"/>
</dbReference>
<sequence length="351" mass="39934">MYQNRTPASRVRGSMNKGPPNAKAGSDAGSRNLQRKSQRFNKQESNKEKEKSKKAAKKSATEEENHSFGYEMGWLKEEHFNASDADGDGLLNKTEFNDFLHPADSTNPKLLRWLCQEEIRERDTDKDGKLSFKEFFHGLFDLVRTYDEEGYNSSHHSDNPTEAPAKKLFADLDKDGDGYLTDGELLPVIGKLHPSERYYAKQQADYIISQVEAQTILGHSCRDGKAAHNNGQPNCPALSGAVIQHFDLVDMSGNEFILVSAGYTGEMLANILGFRLARLRFCSFQHHTLAKHFWNNFQATAMSWLCCALEKADTDKDGRLNLTEMIESPYVFYNAIFNDEEDEFDYHDEFR</sequence>
<feature type="region of interest" description="Disordered" evidence="2">
    <location>
        <begin position="1"/>
        <end position="66"/>
    </location>
</feature>
<evidence type="ECO:0000259" key="3">
    <source>
        <dbReference type="PROSITE" id="PS50222"/>
    </source>
</evidence>
<comment type="caution">
    <text evidence="4">The sequence shown here is derived from an EMBL/GenBank/DDBJ whole genome shotgun (WGS) entry which is preliminary data.</text>
</comment>
<evidence type="ECO:0000313" key="4">
    <source>
        <dbReference type="EMBL" id="KAK6921490.1"/>
    </source>
</evidence>
<dbReference type="PANTHER" id="PTHR10827:SF101">
    <property type="entry name" value="CALCIUM-BINDING EF HAND FAMILY PROTEIN"/>
    <property type="match status" value="1"/>
</dbReference>
<dbReference type="GO" id="GO:0005509">
    <property type="term" value="F:calcium ion binding"/>
    <property type="evidence" value="ECO:0007669"/>
    <property type="project" value="InterPro"/>
</dbReference>
<dbReference type="InterPro" id="IPR002048">
    <property type="entry name" value="EF_hand_dom"/>
</dbReference>
<feature type="domain" description="EF-hand" evidence="3">
    <location>
        <begin position="160"/>
        <end position="195"/>
    </location>
</feature>
<feature type="compositionally biased region" description="Basic and acidic residues" evidence="2">
    <location>
        <begin position="41"/>
        <end position="66"/>
    </location>
</feature>
<dbReference type="InterPro" id="IPR011992">
    <property type="entry name" value="EF-hand-dom_pair"/>
</dbReference>
<accession>A0AAN8UT19</accession>
<dbReference type="PROSITE" id="PS50222">
    <property type="entry name" value="EF_HAND_2"/>
    <property type="match status" value="3"/>
</dbReference>
<organism evidence="4 5">
    <name type="scientific">Dillenia turbinata</name>
    <dbReference type="NCBI Taxonomy" id="194707"/>
    <lineage>
        <taxon>Eukaryota</taxon>
        <taxon>Viridiplantae</taxon>
        <taxon>Streptophyta</taxon>
        <taxon>Embryophyta</taxon>
        <taxon>Tracheophyta</taxon>
        <taxon>Spermatophyta</taxon>
        <taxon>Magnoliopsida</taxon>
        <taxon>eudicotyledons</taxon>
        <taxon>Gunneridae</taxon>
        <taxon>Pentapetalae</taxon>
        <taxon>Dilleniales</taxon>
        <taxon>Dilleniaceae</taxon>
        <taxon>Dillenia</taxon>
    </lineage>
</organism>
<dbReference type="InterPro" id="IPR018247">
    <property type="entry name" value="EF_Hand_1_Ca_BS"/>
</dbReference>
<dbReference type="Pfam" id="PF13499">
    <property type="entry name" value="EF-hand_7"/>
    <property type="match status" value="1"/>
</dbReference>
<evidence type="ECO:0000313" key="5">
    <source>
        <dbReference type="Proteomes" id="UP001370490"/>
    </source>
</evidence>
<dbReference type="Pfam" id="PF13202">
    <property type="entry name" value="EF-hand_5"/>
    <property type="match status" value="2"/>
</dbReference>
<dbReference type="GO" id="GO:0005783">
    <property type="term" value="C:endoplasmic reticulum"/>
    <property type="evidence" value="ECO:0007669"/>
    <property type="project" value="TreeGrafter"/>
</dbReference>
<dbReference type="FunFam" id="1.10.238.10:FF:000328">
    <property type="entry name" value="Calcium-binding EF hand family protein"/>
    <property type="match status" value="1"/>
</dbReference>
<dbReference type="PANTHER" id="PTHR10827">
    <property type="entry name" value="RETICULOCALBIN"/>
    <property type="match status" value="1"/>
</dbReference>